<dbReference type="PROSITE" id="PS01096">
    <property type="entry name" value="PPIC_PPIASE_1"/>
    <property type="match status" value="1"/>
</dbReference>
<dbReference type="InterPro" id="IPR000297">
    <property type="entry name" value="PPIase_PpiC"/>
</dbReference>
<dbReference type="InterPro" id="IPR023058">
    <property type="entry name" value="PPIase_PpiC_CS"/>
</dbReference>
<sequence>MRKIIVFILSFIFIQSNLLFNDVVNSIVGIVGSMPITYEDFLSRKTFLTLQARSIGQKITDDMVYKDLVEERVMYLKLKENNFVIEENDVKRRLETIAKQYNLTASQFEKQLMSEGISYEEYKNSIKKQIAMENLYGLVVNNTEISDKEADEFYNNTKDKSAFEADTLVKLSWIFFKAVTFTEKGEKQELATKVRGMAARGKDFAELAKQYSEDEATRNNGGDLGYNLLYDAGKRSLPAQINAGLNLAKRGYKVGTVSSVRELVGKGFYIVKIMEIEKDMESIRTRVKNYLGEARMRESFIKWLDEETKRVSVQIYK</sequence>
<evidence type="ECO:0000259" key="7">
    <source>
        <dbReference type="PROSITE" id="PS50198"/>
    </source>
</evidence>
<dbReference type="EMBL" id="CVLB01000001">
    <property type="protein sequence ID" value="CRF31928.1"/>
    <property type="molecule type" value="Genomic_DNA"/>
</dbReference>
<feature type="domain" description="PpiC" evidence="7">
    <location>
        <begin position="159"/>
        <end position="275"/>
    </location>
</feature>
<evidence type="ECO:0000256" key="3">
    <source>
        <dbReference type="ARBA" id="ARBA00023110"/>
    </source>
</evidence>
<evidence type="ECO:0000256" key="2">
    <source>
        <dbReference type="ARBA" id="ARBA00022764"/>
    </source>
</evidence>
<dbReference type="Gene3D" id="1.10.4030.10">
    <property type="entry name" value="Porin chaperone SurA, peptide-binding domain"/>
    <property type="match status" value="1"/>
</dbReference>
<protein>
    <submittedName>
        <fullName evidence="8">Peptidyl-prolyl cis-trans isomerase</fullName>
    </submittedName>
</protein>
<keyword evidence="3 6" id="KW-0697">Rotamase</keyword>
<organism evidence="8 9">
    <name type="scientific">Brachyspira suanatina</name>
    <dbReference type="NCBI Taxonomy" id="381802"/>
    <lineage>
        <taxon>Bacteria</taxon>
        <taxon>Pseudomonadati</taxon>
        <taxon>Spirochaetota</taxon>
        <taxon>Spirochaetia</taxon>
        <taxon>Brachyspirales</taxon>
        <taxon>Brachyspiraceae</taxon>
        <taxon>Brachyspira</taxon>
    </lineage>
</organism>
<proteinExistence type="predicted"/>
<evidence type="ECO:0000313" key="9">
    <source>
        <dbReference type="Proteomes" id="UP000043763"/>
    </source>
</evidence>
<dbReference type="InterPro" id="IPR050280">
    <property type="entry name" value="OMP_Chaperone_SurA"/>
</dbReference>
<dbReference type="Pfam" id="PF09312">
    <property type="entry name" value="SurA_N"/>
    <property type="match status" value="1"/>
</dbReference>
<dbReference type="Proteomes" id="UP000043763">
    <property type="component" value="Unassembled WGS sequence"/>
</dbReference>
<evidence type="ECO:0000256" key="4">
    <source>
        <dbReference type="ARBA" id="ARBA00023186"/>
    </source>
</evidence>
<dbReference type="InterPro" id="IPR015391">
    <property type="entry name" value="SurA_N"/>
</dbReference>
<name>A0A0G4K532_9SPIR</name>
<keyword evidence="4" id="KW-0143">Chaperone</keyword>
<dbReference type="PANTHER" id="PTHR47637:SF1">
    <property type="entry name" value="CHAPERONE SURA"/>
    <property type="match status" value="1"/>
</dbReference>
<dbReference type="InterPro" id="IPR027304">
    <property type="entry name" value="Trigger_fact/SurA_dom_sf"/>
</dbReference>
<keyword evidence="5 6" id="KW-0413">Isomerase</keyword>
<reference evidence="9" key="1">
    <citation type="submission" date="2015-04" db="EMBL/GenBank/DDBJ databases">
        <authorList>
            <person name="Mushtaq Mamoona"/>
        </authorList>
    </citation>
    <scope>NUCLEOTIDE SEQUENCE [LARGE SCALE GENOMIC DNA]</scope>
    <source>
        <strain evidence="9">AN4859/03</strain>
    </source>
</reference>
<dbReference type="RefSeq" id="WP_048593601.1">
    <property type="nucleotide sequence ID" value="NZ_CVLB01000001.1"/>
</dbReference>
<dbReference type="Pfam" id="PF13616">
    <property type="entry name" value="Rotamase_3"/>
    <property type="match status" value="1"/>
</dbReference>
<dbReference type="SUPFAM" id="SSF109998">
    <property type="entry name" value="Triger factor/SurA peptide-binding domain-like"/>
    <property type="match status" value="1"/>
</dbReference>
<dbReference type="PANTHER" id="PTHR47637">
    <property type="entry name" value="CHAPERONE SURA"/>
    <property type="match status" value="1"/>
</dbReference>
<gene>
    <name evidence="8" type="ORF">BRSU_0462</name>
</gene>
<dbReference type="GO" id="GO:0003755">
    <property type="term" value="F:peptidyl-prolyl cis-trans isomerase activity"/>
    <property type="evidence" value="ECO:0007669"/>
    <property type="project" value="UniProtKB-KW"/>
</dbReference>
<keyword evidence="2" id="KW-0574">Periplasm</keyword>
<keyword evidence="1" id="KW-0732">Signal</keyword>
<dbReference type="InterPro" id="IPR046357">
    <property type="entry name" value="PPIase_dom_sf"/>
</dbReference>
<accession>A0A0G4K532</accession>
<evidence type="ECO:0000256" key="5">
    <source>
        <dbReference type="ARBA" id="ARBA00023235"/>
    </source>
</evidence>
<evidence type="ECO:0000313" key="8">
    <source>
        <dbReference type="EMBL" id="CRF31928.1"/>
    </source>
</evidence>
<dbReference type="OrthoDB" id="14196at2"/>
<dbReference type="SUPFAM" id="SSF54534">
    <property type="entry name" value="FKBP-like"/>
    <property type="match status" value="1"/>
</dbReference>
<dbReference type="AlphaFoldDB" id="A0A0G4K532"/>
<dbReference type="PROSITE" id="PS50198">
    <property type="entry name" value="PPIC_PPIASE_2"/>
    <property type="match status" value="1"/>
</dbReference>
<keyword evidence="9" id="KW-1185">Reference proteome</keyword>
<evidence type="ECO:0000256" key="6">
    <source>
        <dbReference type="PROSITE-ProRule" id="PRU00278"/>
    </source>
</evidence>
<evidence type="ECO:0000256" key="1">
    <source>
        <dbReference type="ARBA" id="ARBA00022729"/>
    </source>
</evidence>
<dbReference type="Gene3D" id="3.10.50.40">
    <property type="match status" value="1"/>
</dbReference>